<dbReference type="Proteomes" id="UP000078287">
    <property type="component" value="Unassembled WGS sequence"/>
</dbReference>
<dbReference type="OrthoDB" id="9800940at2"/>
<dbReference type="InterPro" id="IPR036866">
    <property type="entry name" value="RibonucZ/Hydroxyglut_hydro"/>
</dbReference>
<dbReference type="PANTHER" id="PTHR42663">
    <property type="entry name" value="HYDROLASE C777.06C-RELATED-RELATED"/>
    <property type="match status" value="1"/>
</dbReference>
<dbReference type="STRING" id="1707952.A6A03_01895"/>
<keyword evidence="2" id="KW-0378">Hydrolase</keyword>
<dbReference type="CDD" id="cd07715">
    <property type="entry name" value="TaR3-like_MBL-fold"/>
    <property type="match status" value="1"/>
</dbReference>
<evidence type="ECO:0000313" key="2">
    <source>
        <dbReference type="EMBL" id="OAN46033.1"/>
    </source>
</evidence>
<dbReference type="GO" id="GO:0016787">
    <property type="term" value="F:hydrolase activity"/>
    <property type="evidence" value="ECO:0007669"/>
    <property type="project" value="UniProtKB-KW"/>
</dbReference>
<accession>A0A178MBU2</accession>
<dbReference type="AlphaFoldDB" id="A0A178MBU2"/>
<keyword evidence="3" id="KW-1185">Reference proteome</keyword>
<dbReference type="PANTHER" id="PTHR42663:SF4">
    <property type="entry name" value="SLL1036 PROTEIN"/>
    <property type="match status" value="1"/>
</dbReference>
<evidence type="ECO:0000313" key="3">
    <source>
        <dbReference type="Proteomes" id="UP000078287"/>
    </source>
</evidence>
<dbReference type="EMBL" id="LWQS01000049">
    <property type="protein sequence ID" value="OAN46033.1"/>
    <property type="molecule type" value="Genomic_DNA"/>
</dbReference>
<sequence>MKVQFWGVRGYVPTPHAAMLRYGGNTCCTAVIGEHGELVVLDTGTGFCMLGDELMQGEFGRGRGTLTLLISHTYWDHILGLPFPGVVHIPGNRLDIYGPDSTRGSLQMVYDGMLSPVYSPVYGLAHIGATHRFTTISTEPFTIGRLLVRALPLSRRQHSPIWAYRLEEEGRVLVYITDVRYGEDGIREEAIAFARNAHVLIHSAPYLRTEQVEDYGHSRIEDAVEVAQAAGVERLLLFHHAPNRTDDELDAIVVRLRAELAAHDSPLQVEAAAEGMELAV</sequence>
<protein>
    <submittedName>
        <fullName evidence="2">Metal-dependent hydrolase</fullName>
    </submittedName>
</protein>
<dbReference type="InterPro" id="IPR001279">
    <property type="entry name" value="Metallo-B-lactamas"/>
</dbReference>
<organism evidence="2 3">
    <name type="scientific">Chloroflexus islandicus</name>
    <dbReference type="NCBI Taxonomy" id="1707952"/>
    <lineage>
        <taxon>Bacteria</taxon>
        <taxon>Bacillati</taxon>
        <taxon>Chloroflexota</taxon>
        <taxon>Chloroflexia</taxon>
        <taxon>Chloroflexales</taxon>
        <taxon>Chloroflexineae</taxon>
        <taxon>Chloroflexaceae</taxon>
        <taxon>Chloroflexus</taxon>
    </lineage>
</organism>
<dbReference type="Gene3D" id="3.60.15.10">
    <property type="entry name" value="Ribonuclease Z/Hydroxyacylglutathione hydrolase-like"/>
    <property type="match status" value="1"/>
</dbReference>
<feature type="domain" description="Metallo-beta-lactamase" evidence="1">
    <location>
        <begin position="64"/>
        <end position="240"/>
    </location>
</feature>
<dbReference type="Pfam" id="PF12706">
    <property type="entry name" value="Lactamase_B_2"/>
    <property type="match status" value="1"/>
</dbReference>
<dbReference type="RefSeq" id="WP_066786745.1">
    <property type="nucleotide sequence ID" value="NZ_LWQS01000049.1"/>
</dbReference>
<proteinExistence type="predicted"/>
<dbReference type="SUPFAM" id="SSF56281">
    <property type="entry name" value="Metallo-hydrolase/oxidoreductase"/>
    <property type="match status" value="1"/>
</dbReference>
<comment type="caution">
    <text evidence="2">The sequence shown here is derived from an EMBL/GenBank/DDBJ whole genome shotgun (WGS) entry which is preliminary data.</text>
</comment>
<reference evidence="2 3" key="1">
    <citation type="submission" date="2016-04" db="EMBL/GenBank/DDBJ databases">
        <title>Chloroflexus islandicus sp. nov., a thermophilic filamentous anoxygenic phototrophic bacterium from geyser Strokkur (Iceland).</title>
        <authorList>
            <person name="Gaisin V.A."/>
            <person name="Kalashnikov A.M."/>
            <person name="Sukhacheva M.V."/>
            <person name="Grouzdev D.S."/>
            <person name="Ivanov T.M."/>
            <person name="Kuznetsov B."/>
            <person name="Gorlenko V.M."/>
        </authorList>
    </citation>
    <scope>NUCLEOTIDE SEQUENCE [LARGE SCALE GENOMIC DNA]</scope>
    <source>
        <strain evidence="3">isl-2</strain>
    </source>
</reference>
<name>A0A178MBU2_9CHLR</name>
<gene>
    <name evidence="2" type="ORF">A6A03_01895</name>
</gene>
<evidence type="ECO:0000259" key="1">
    <source>
        <dbReference type="Pfam" id="PF12706"/>
    </source>
</evidence>